<dbReference type="Pfam" id="PF01336">
    <property type="entry name" value="tRNA_anti-codon"/>
    <property type="match status" value="1"/>
</dbReference>
<keyword evidence="4" id="KW-0963">Cytoplasm</keyword>
<dbReference type="InterPro" id="IPR002312">
    <property type="entry name" value="Asp/Asn-tRNA-synth_IIb"/>
</dbReference>
<keyword evidence="6" id="KW-0547">Nucleotide-binding</keyword>
<dbReference type="AlphaFoldDB" id="A0A9N9GR90"/>
<comment type="similarity">
    <text evidence="2">Belongs to the class-II aminoacyl-tRNA synthetase family.</text>
</comment>
<comment type="catalytic activity">
    <reaction evidence="11">
        <text>tRNA(Asn) + L-asparagine + ATP = L-asparaginyl-tRNA(Asn) + AMP + diphosphate + H(+)</text>
        <dbReference type="Rhea" id="RHEA:11180"/>
        <dbReference type="Rhea" id="RHEA-COMP:9659"/>
        <dbReference type="Rhea" id="RHEA-COMP:9674"/>
        <dbReference type="ChEBI" id="CHEBI:15378"/>
        <dbReference type="ChEBI" id="CHEBI:30616"/>
        <dbReference type="ChEBI" id="CHEBI:33019"/>
        <dbReference type="ChEBI" id="CHEBI:58048"/>
        <dbReference type="ChEBI" id="CHEBI:78442"/>
        <dbReference type="ChEBI" id="CHEBI:78515"/>
        <dbReference type="ChEBI" id="CHEBI:456215"/>
        <dbReference type="EC" id="6.1.1.22"/>
    </reaction>
</comment>
<name>A0A9N9GR90_9GLOM</name>
<proteinExistence type="inferred from homology"/>
<dbReference type="InterPro" id="IPR006195">
    <property type="entry name" value="aa-tRNA-synth_II"/>
</dbReference>
<dbReference type="Gene3D" id="2.40.50.140">
    <property type="entry name" value="Nucleic acid-binding proteins"/>
    <property type="match status" value="1"/>
</dbReference>
<comment type="subcellular location">
    <subcellularLocation>
        <location evidence="1">Cytoplasm</location>
    </subcellularLocation>
</comment>
<sequence>KPYKTIVYALQVKGNSIKILVQKNPEEGYKDVSGAALKKAKKRIKIRDAIANRGKRVKVSGWVHRLRTQGKDMKFVILRDGSGYLQCILTGRLCHTYDALTLSLESTITVYGVITELPPGKTAPDNHELLADYWEVNHKAPGAEDAFTNKLNVESDPSVLYEQRHLVIRGEVASAVLKVRSQVMKAFRDYFDSKGFIEVTPPCLVQTQVEGGSTLFELNYYGEKAYLTQSSQLYLETCLPSLGDVYCISESYRAEKSHTRRHLSEYSHLEAEMAFISFEDLLNTLEDLICGTIDRVLSHKQTRDMIYQLNPDFKPPERPFMRLDYKDAIQYLKDHNIKKEDGSFYEFGEDIPEAPERAMTDQINKPIFLCRFPAEIKSFYMSRCKDDRRLTESVDVLVPGVGEIVGIDPAHYYWYTDQRKYGTTEHGGLGLGVERFIGWLLHRDTIKECCLYPRFMGRCLP</sequence>
<dbReference type="EC" id="6.1.1.22" evidence="3"/>
<dbReference type="Pfam" id="PF20917">
    <property type="entry name" value="AsnRS_N"/>
    <property type="match status" value="1"/>
</dbReference>
<dbReference type="Proteomes" id="UP000789396">
    <property type="component" value="Unassembled WGS sequence"/>
</dbReference>
<reference evidence="13" key="1">
    <citation type="submission" date="2021-06" db="EMBL/GenBank/DDBJ databases">
        <authorList>
            <person name="Kallberg Y."/>
            <person name="Tangrot J."/>
            <person name="Rosling A."/>
        </authorList>
    </citation>
    <scope>NUCLEOTIDE SEQUENCE</scope>
    <source>
        <strain evidence="13">IN212</strain>
    </source>
</reference>
<dbReference type="Gene3D" id="3.30.930.10">
    <property type="entry name" value="Bira Bifunctional Protein, Domain 2"/>
    <property type="match status" value="1"/>
</dbReference>
<dbReference type="InterPro" id="IPR012340">
    <property type="entry name" value="NA-bd_OB-fold"/>
</dbReference>
<dbReference type="GO" id="GO:0005737">
    <property type="term" value="C:cytoplasm"/>
    <property type="evidence" value="ECO:0007669"/>
    <property type="project" value="UniProtKB-SubCell"/>
</dbReference>
<feature type="domain" description="Aminoacyl-transfer RNA synthetases class-II family profile" evidence="12">
    <location>
        <begin position="177"/>
        <end position="453"/>
    </location>
</feature>
<keyword evidence="7" id="KW-0067">ATP-binding</keyword>
<feature type="non-terminal residue" evidence="13">
    <location>
        <position position="1"/>
    </location>
</feature>
<dbReference type="GO" id="GO:0003676">
    <property type="term" value="F:nucleic acid binding"/>
    <property type="evidence" value="ECO:0007669"/>
    <property type="project" value="InterPro"/>
</dbReference>
<dbReference type="CDD" id="cd00776">
    <property type="entry name" value="AsxRS_core"/>
    <property type="match status" value="1"/>
</dbReference>
<gene>
    <name evidence="13" type="ORF">RFULGI_LOCUS7317</name>
</gene>
<dbReference type="GO" id="GO:0005524">
    <property type="term" value="F:ATP binding"/>
    <property type="evidence" value="ECO:0007669"/>
    <property type="project" value="UniProtKB-KW"/>
</dbReference>
<keyword evidence="14" id="KW-1185">Reference proteome</keyword>
<organism evidence="13 14">
    <name type="scientific">Racocetra fulgida</name>
    <dbReference type="NCBI Taxonomy" id="60492"/>
    <lineage>
        <taxon>Eukaryota</taxon>
        <taxon>Fungi</taxon>
        <taxon>Fungi incertae sedis</taxon>
        <taxon>Mucoromycota</taxon>
        <taxon>Glomeromycotina</taxon>
        <taxon>Glomeromycetes</taxon>
        <taxon>Diversisporales</taxon>
        <taxon>Gigasporaceae</taxon>
        <taxon>Racocetra</taxon>
    </lineage>
</organism>
<evidence type="ECO:0000313" key="14">
    <source>
        <dbReference type="Proteomes" id="UP000789396"/>
    </source>
</evidence>
<dbReference type="InterPro" id="IPR004365">
    <property type="entry name" value="NA-bd_OB_tRNA"/>
</dbReference>
<evidence type="ECO:0000256" key="6">
    <source>
        <dbReference type="ARBA" id="ARBA00022741"/>
    </source>
</evidence>
<evidence type="ECO:0000256" key="7">
    <source>
        <dbReference type="ARBA" id="ARBA00022840"/>
    </source>
</evidence>
<dbReference type="Gene3D" id="3.30.1910.20">
    <property type="entry name" value="asparaginyl-tRNA synthetase, N-terminal domain"/>
    <property type="match status" value="1"/>
</dbReference>
<dbReference type="EMBL" id="CAJVPZ010010460">
    <property type="protein sequence ID" value="CAG8619847.1"/>
    <property type="molecule type" value="Genomic_DNA"/>
</dbReference>
<dbReference type="CDD" id="cd04323">
    <property type="entry name" value="AsnRS_cyto_like_N"/>
    <property type="match status" value="1"/>
</dbReference>
<dbReference type="GO" id="GO:0006421">
    <property type="term" value="P:asparaginyl-tRNA aminoacylation"/>
    <property type="evidence" value="ECO:0007669"/>
    <property type="project" value="TreeGrafter"/>
</dbReference>
<keyword evidence="9" id="KW-0030">Aminoacyl-tRNA synthetase</keyword>
<dbReference type="SUPFAM" id="SSF55681">
    <property type="entry name" value="Class II aaRS and biotin synthetases"/>
    <property type="match status" value="1"/>
</dbReference>
<evidence type="ECO:0000313" key="13">
    <source>
        <dbReference type="EMBL" id="CAG8619847.1"/>
    </source>
</evidence>
<evidence type="ECO:0000256" key="4">
    <source>
        <dbReference type="ARBA" id="ARBA00022490"/>
    </source>
</evidence>
<accession>A0A9N9GR90</accession>
<keyword evidence="8" id="KW-0648">Protein biosynthesis</keyword>
<dbReference type="PRINTS" id="PR01042">
    <property type="entry name" value="TRNASYNTHASP"/>
</dbReference>
<dbReference type="PANTHER" id="PTHR22594">
    <property type="entry name" value="ASPARTYL/LYSYL-TRNA SYNTHETASE"/>
    <property type="match status" value="1"/>
</dbReference>
<evidence type="ECO:0000256" key="11">
    <source>
        <dbReference type="ARBA" id="ARBA00047844"/>
    </source>
</evidence>
<evidence type="ECO:0000256" key="8">
    <source>
        <dbReference type="ARBA" id="ARBA00022917"/>
    </source>
</evidence>
<evidence type="ECO:0000256" key="10">
    <source>
        <dbReference type="ARBA" id="ARBA00029886"/>
    </source>
</evidence>
<dbReference type="PANTHER" id="PTHR22594:SF16">
    <property type="entry name" value="ASPARAGINE--TRNA LIGASE, CYTOPLASMIC"/>
    <property type="match status" value="1"/>
</dbReference>
<evidence type="ECO:0000256" key="5">
    <source>
        <dbReference type="ARBA" id="ARBA00022598"/>
    </source>
</evidence>
<evidence type="ECO:0000256" key="1">
    <source>
        <dbReference type="ARBA" id="ARBA00004496"/>
    </source>
</evidence>
<dbReference type="InterPro" id="IPR045864">
    <property type="entry name" value="aa-tRNA-synth_II/BPL/LPL"/>
</dbReference>
<evidence type="ECO:0000259" key="12">
    <source>
        <dbReference type="PROSITE" id="PS50862"/>
    </source>
</evidence>
<dbReference type="Pfam" id="PF00152">
    <property type="entry name" value="tRNA-synt_2"/>
    <property type="match status" value="2"/>
</dbReference>
<dbReference type="GO" id="GO:0004816">
    <property type="term" value="F:asparagine-tRNA ligase activity"/>
    <property type="evidence" value="ECO:0007669"/>
    <property type="project" value="UniProtKB-EC"/>
</dbReference>
<comment type="caution">
    <text evidence="13">The sequence shown here is derived from an EMBL/GenBank/DDBJ whole genome shotgun (WGS) entry which is preliminary data.</text>
</comment>
<dbReference type="InterPro" id="IPR004364">
    <property type="entry name" value="Aa-tRNA-synt_II"/>
</dbReference>
<dbReference type="SUPFAM" id="SSF50249">
    <property type="entry name" value="Nucleic acid-binding proteins"/>
    <property type="match status" value="1"/>
</dbReference>
<evidence type="ECO:0000256" key="3">
    <source>
        <dbReference type="ARBA" id="ARBA00012816"/>
    </source>
</evidence>
<keyword evidence="5" id="KW-0436">Ligase</keyword>
<dbReference type="InterPro" id="IPR048952">
    <property type="entry name" value="AsnRS_N"/>
</dbReference>
<evidence type="ECO:0000256" key="2">
    <source>
        <dbReference type="ARBA" id="ARBA00008226"/>
    </source>
</evidence>
<protein>
    <recommendedName>
        <fullName evidence="3">asparagine--tRNA ligase</fullName>
        <ecNumber evidence="3">6.1.1.22</ecNumber>
    </recommendedName>
    <alternativeName>
        <fullName evidence="10">Asparaginyl-tRNA synthetase</fullName>
    </alternativeName>
</protein>
<dbReference type="OrthoDB" id="1931232at2759"/>
<evidence type="ECO:0000256" key="9">
    <source>
        <dbReference type="ARBA" id="ARBA00023146"/>
    </source>
</evidence>
<dbReference type="PROSITE" id="PS50862">
    <property type="entry name" value="AA_TRNA_LIGASE_II"/>
    <property type="match status" value="1"/>
</dbReference>